<reference evidence="1 2" key="1">
    <citation type="submission" date="2014-07" db="EMBL/GenBank/DDBJ databases">
        <title>Chaperone-usher fimbriae in a diverse selection of Gallibacterium genomes.</title>
        <authorList>
            <person name="Kudirkiene E."/>
            <person name="Bager R.J."/>
            <person name="Johnson T.J."/>
            <person name="Bojesen A.M."/>
        </authorList>
    </citation>
    <scope>NUCLEOTIDE SEQUENCE [LARGE SCALE GENOMIC DNA]</scope>
    <source>
        <strain evidence="1 2">4895</strain>
    </source>
</reference>
<accession>A0A0A3A330</accession>
<name>A0A0A3A330_9PAST</name>
<gene>
    <name evidence="1" type="ORF">IO48_05695</name>
</gene>
<protein>
    <submittedName>
        <fullName evidence="1">Uncharacterized protein</fullName>
    </submittedName>
</protein>
<evidence type="ECO:0000313" key="1">
    <source>
        <dbReference type="EMBL" id="KGQ62137.1"/>
    </source>
</evidence>
<evidence type="ECO:0000313" key="2">
    <source>
        <dbReference type="Proteomes" id="UP000030554"/>
    </source>
</evidence>
<dbReference type="AlphaFoldDB" id="A0A0A3A330"/>
<comment type="caution">
    <text evidence="1">The sequence shown here is derived from an EMBL/GenBank/DDBJ whole genome shotgun (WGS) entry which is preliminary data.</text>
</comment>
<dbReference type="EMBL" id="JPJQ01000024">
    <property type="protein sequence ID" value="KGQ62137.1"/>
    <property type="molecule type" value="Genomic_DNA"/>
</dbReference>
<sequence>MRRDIFSTCKKRRNTPPRFMKAIKSKRFYYAQKILLNPAYQLWASFKNMLQEGIKKPLTIC</sequence>
<organism evidence="1 2">
    <name type="scientific">Gallibacterium anatis 4895</name>
    <dbReference type="NCBI Taxonomy" id="1396510"/>
    <lineage>
        <taxon>Bacteria</taxon>
        <taxon>Pseudomonadati</taxon>
        <taxon>Pseudomonadota</taxon>
        <taxon>Gammaproteobacteria</taxon>
        <taxon>Pasteurellales</taxon>
        <taxon>Pasteurellaceae</taxon>
        <taxon>Gallibacterium</taxon>
    </lineage>
</organism>
<proteinExistence type="predicted"/>
<dbReference type="Proteomes" id="UP000030554">
    <property type="component" value="Unassembled WGS sequence"/>
</dbReference>